<dbReference type="EMBL" id="BRXZ01001196">
    <property type="protein sequence ID" value="GMH65067.1"/>
    <property type="molecule type" value="Genomic_DNA"/>
</dbReference>
<organism evidence="1 2">
    <name type="scientific">Triparma retinervis</name>
    <dbReference type="NCBI Taxonomy" id="2557542"/>
    <lineage>
        <taxon>Eukaryota</taxon>
        <taxon>Sar</taxon>
        <taxon>Stramenopiles</taxon>
        <taxon>Ochrophyta</taxon>
        <taxon>Bolidophyceae</taxon>
        <taxon>Parmales</taxon>
        <taxon>Triparmaceae</taxon>
        <taxon>Triparma</taxon>
    </lineage>
</organism>
<gene>
    <name evidence="1" type="ORF">TrRE_jg1713</name>
</gene>
<dbReference type="OrthoDB" id="10583035at2759"/>
<sequence>MDGLVCVVDCCDLISHVLSRTSSLDDLKFRCGRCVSLVVNSKGLGGGIRVKGREEGILMVLERLAGMGGRGEGELGDVEDIAGRISRWIVPGGGIGTRYGTAKRGSVKTARLKMLKAMSLDDCVSHVFRECEGPRGSEAFGAEEFGVLCRKVGEGGRGAKYAREMGNAMDGMGGGGFRMDTEAANCMFEAAGGEEEVRGLLEEMRSNRRYRDRPKPNGRSYSLCMQGVKSRGGDWRDIWEKAKEDGMAGSAAGGMWICSSGNVGEEDMEEIRDSGSITAAAVNDALEGIEGRGGLGAGGLLELLDWLIVDEVAFDSEGYERMWRMCRDAKGEEEYEVRYNVLFVMGEGIVGMGEGARDVVREGTRR</sequence>
<dbReference type="Proteomes" id="UP001165082">
    <property type="component" value="Unassembled WGS sequence"/>
</dbReference>
<name>A0A9W7A3A4_9STRA</name>
<evidence type="ECO:0000313" key="2">
    <source>
        <dbReference type="Proteomes" id="UP001165082"/>
    </source>
</evidence>
<feature type="non-terminal residue" evidence="1">
    <location>
        <position position="1"/>
    </location>
</feature>
<dbReference type="AlphaFoldDB" id="A0A9W7A3A4"/>
<reference evidence="1" key="1">
    <citation type="submission" date="2022-07" db="EMBL/GenBank/DDBJ databases">
        <title>Genome analysis of Parmales, a sister group of diatoms, reveals the evolutionary specialization of diatoms from phago-mixotrophs to photoautotrophs.</title>
        <authorList>
            <person name="Ban H."/>
            <person name="Sato S."/>
            <person name="Yoshikawa S."/>
            <person name="Kazumasa Y."/>
            <person name="Nakamura Y."/>
            <person name="Ichinomiya M."/>
            <person name="Saitoh K."/>
            <person name="Sato N."/>
            <person name="Blanc-Mathieu R."/>
            <person name="Endo H."/>
            <person name="Kuwata A."/>
            <person name="Ogata H."/>
        </authorList>
    </citation>
    <scope>NUCLEOTIDE SEQUENCE</scope>
</reference>
<comment type="caution">
    <text evidence="1">The sequence shown here is derived from an EMBL/GenBank/DDBJ whole genome shotgun (WGS) entry which is preliminary data.</text>
</comment>
<protein>
    <submittedName>
        <fullName evidence="1">Uncharacterized protein</fullName>
    </submittedName>
</protein>
<evidence type="ECO:0000313" key="1">
    <source>
        <dbReference type="EMBL" id="GMH65067.1"/>
    </source>
</evidence>
<keyword evidence="2" id="KW-1185">Reference proteome</keyword>
<proteinExistence type="predicted"/>
<accession>A0A9W7A3A4</accession>